<reference evidence="2 3" key="1">
    <citation type="submission" date="2015-04" db="EMBL/GenBank/DDBJ databases">
        <title>Lasius niger genome sequencing.</title>
        <authorList>
            <person name="Konorov E.A."/>
            <person name="Nikitin M.A."/>
            <person name="Kirill M.V."/>
            <person name="Chang P."/>
        </authorList>
    </citation>
    <scope>NUCLEOTIDE SEQUENCE [LARGE SCALE GENOMIC DNA]</scope>
    <source>
        <tissue evidence="2">Whole</tissue>
    </source>
</reference>
<feature type="region of interest" description="Disordered" evidence="1">
    <location>
        <begin position="313"/>
        <end position="343"/>
    </location>
</feature>
<dbReference type="PaxDb" id="67767-A0A0J7L794"/>
<evidence type="ECO:0000256" key="1">
    <source>
        <dbReference type="SAM" id="MobiDB-lite"/>
    </source>
</evidence>
<evidence type="ECO:0000313" key="3">
    <source>
        <dbReference type="Proteomes" id="UP000036403"/>
    </source>
</evidence>
<evidence type="ECO:0000313" key="2">
    <source>
        <dbReference type="EMBL" id="KMQ98399.1"/>
    </source>
</evidence>
<protein>
    <submittedName>
        <fullName evidence="2">Uncharacterized protein</fullName>
    </submittedName>
</protein>
<dbReference type="InterPro" id="IPR026682">
    <property type="entry name" value="AKT1S1"/>
</dbReference>
<dbReference type="EMBL" id="LBMM01000423">
    <property type="protein sequence ID" value="KMQ98399.1"/>
    <property type="molecule type" value="Genomic_DNA"/>
</dbReference>
<gene>
    <name evidence="2" type="ORF">RF55_1240</name>
</gene>
<accession>A0A0J7L794</accession>
<sequence length="410" mass="46132">MHITCKCLNVSIRSRSTELQRLNIDNVEMTDLERADAFFREDLASVSELETITKEQPGLVEIRNIGSWIIHRCYNCSIYTHAVHREYGAALVLINSNIVLSPEEINKLKSNPDYSPVFRIVINHSLEDLDDYLQQPNKFSVSQLPNTVQVALGGLQQQLEEAVQRQTVAIEDKICAFTAEQYQLLEQFREKAHNEHRLLSKLVCRGEETNRVTSDVETSPIIPDSFKNTLTTSAANTVNPKSNLIFNDMKISTDLNVKREITTKQSSKGSTNNENTKKKNPVYICTKESASFDEALFPFEEIEDTDAANQLHQWSSEEGSDTDDSSQNEGIHMPRGQRDGHSTLAKSLPVTVPAFPSIVRRAVQDQNDDQLPTDPLDPHNIRASIKALAKSVHGDTVFGDLPRPRFSTQI</sequence>
<proteinExistence type="predicted"/>
<dbReference type="Proteomes" id="UP000036403">
    <property type="component" value="Unassembled WGS sequence"/>
</dbReference>
<dbReference type="AlphaFoldDB" id="A0A0J7L794"/>
<dbReference type="PANTHER" id="PTHR21844">
    <property type="entry name" value="AKT1 SUBSTRATE 1 PROTEIN"/>
    <property type="match status" value="1"/>
</dbReference>
<dbReference type="OrthoDB" id="9992964at2759"/>
<dbReference type="STRING" id="67767.A0A0J7L794"/>
<keyword evidence="3" id="KW-1185">Reference proteome</keyword>
<dbReference type="GO" id="GO:0032007">
    <property type="term" value="P:negative regulation of TOR signaling"/>
    <property type="evidence" value="ECO:0007669"/>
    <property type="project" value="InterPro"/>
</dbReference>
<dbReference type="GO" id="GO:0048011">
    <property type="term" value="P:neurotrophin TRK receptor signaling pathway"/>
    <property type="evidence" value="ECO:0007669"/>
    <property type="project" value="InterPro"/>
</dbReference>
<organism evidence="2 3">
    <name type="scientific">Lasius niger</name>
    <name type="common">Black garden ant</name>
    <dbReference type="NCBI Taxonomy" id="67767"/>
    <lineage>
        <taxon>Eukaryota</taxon>
        <taxon>Metazoa</taxon>
        <taxon>Ecdysozoa</taxon>
        <taxon>Arthropoda</taxon>
        <taxon>Hexapoda</taxon>
        <taxon>Insecta</taxon>
        <taxon>Pterygota</taxon>
        <taxon>Neoptera</taxon>
        <taxon>Endopterygota</taxon>
        <taxon>Hymenoptera</taxon>
        <taxon>Apocrita</taxon>
        <taxon>Aculeata</taxon>
        <taxon>Formicoidea</taxon>
        <taxon>Formicidae</taxon>
        <taxon>Formicinae</taxon>
        <taxon>Lasius</taxon>
        <taxon>Lasius</taxon>
    </lineage>
</organism>
<comment type="caution">
    <text evidence="2">The sequence shown here is derived from an EMBL/GenBank/DDBJ whole genome shotgun (WGS) entry which is preliminary data.</text>
</comment>
<dbReference type="Pfam" id="PF15798">
    <property type="entry name" value="PRAS"/>
    <property type="match status" value="1"/>
</dbReference>
<name>A0A0J7L794_LASNI</name>
<dbReference type="PANTHER" id="PTHR21844:SF2">
    <property type="entry name" value="PROLINE-RICH AKT1 SUBSTRATE 1"/>
    <property type="match status" value="1"/>
</dbReference>
<dbReference type="GO" id="GO:0005737">
    <property type="term" value="C:cytoplasm"/>
    <property type="evidence" value="ECO:0007669"/>
    <property type="project" value="TreeGrafter"/>
</dbReference>